<name>X1MZP9_9ZZZZ</name>
<dbReference type="AlphaFoldDB" id="X1MZP9"/>
<comment type="caution">
    <text evidence="1">The sequence shown here is derived from an EMBL/GenBank/DDBJ whole genome shotgun (WGS) entry which is preliminary data.</text>
</comment>
<dbReference type="EMBL" id="BARV01024800">
    <property type="protein sequence ID" value="GAI37232.1"/>
    <property type="molecule type" value="Genomic_DNA"/>
</dbReference>
<protein>
    <submittedName>
        <fullName evidence="1">Uncharacterized protein</fullName>
    </submittedName>
</protein>
<accession>X1MZP9</accession>
<gene>
    <name evidence="1" type="ORF">S06H3_40405</name>
</gene>
<proteinExistence type="predicted"/>
<sequence>MQLRMQVLLAPFGPIIARISLSLISRLTSIRARTPPKLRE</sequence>
<feature type="non-terminal residue" evidence="1">
    <location>
        <position position="40"/>
    </location>
</feature>
<reference evidence="1" key="1">
    <citation type="journal article" date="2014" name="Front. Microbiol.">
        <title>High frequency of phylogenetically diverse reductive dehalogenase-homologous genes in deep subseafloor sedimentary metagenomes.</title>
        <authorList>
            <person name="Kawai M."/>
            <person name="Futagami T."/>
            <person name="Toyoda A."/>
            <person name="Takaki Y."/>
            <person name="Nishi S."/>
            <person name="Hori S."/>
            <person name="Arai W."/>
            <person name="Tsubouchi T."/>
            <person name="Morono Y."/>
            <person name="Uchiyama I."/>
            <person name="Ito T."/>
            <person name="Fujiyama A."/>
            <person name="Inagaki F."/>
            <person name="Takami H."/>
        </authorList>
    </citation>
    <scope>NUCLEOTIDE SEQUENCE</scope>
    <source>
        <strain evidence="1">Expedition CK06-06</strain>
    </source>
</reference>
<organism evidence="1">
    <name type="scientific">marine sediment metagenome</name>
    <dbReference type="NCBI Taxonomy" id="412755"/>
    <lineage>
        <taxon>unclassified sequences</taxon>
        <taxon>metagenomes</taxon>
        <taxon>ecological metagenomes</taxon>
    </lineage>
</organism>
<evidence type="ECO:0000313" key="1">
    <source>
        <dbReference type="EMBL" id="GAI37232.1"/>
    </source>
</evidence>